<gene>
    <name evidence="2" type="ORF">ENU08_04385</name>
    <name evidence="1" type="ORF">ENU41_09015</name>
</gene>
<protein>
    <submittedName>
        <fullName evidence="2">Uncharacterized protein</fullName>
    </submittedName>
</protein>
<proteinExistence type="predicted"/>
<accession>A0A7C4NJR5</accession>
<dbReference type="EMBL" id="DTCK01000048">
    <property type="protein sequence ID" value="HGQ36795.1"/>
    <property type="molecule type" value="Genomic_DNA"/>
</dbReference>
<reference evidence="2" key="1">
    <citation type="journal article" date="2020" name="mSystems">
        <title>Genome- and Community-Level Interaction Insights into Carbon Utilization and Element Cycling Functions of Hydrothermarchaeota in Hydrothermal Sediment.</title>
        <authorList>
            <person name="Zhou Z."/>
            <person name="Liu Y."/>
            <person name="Xu W."/>
            <person name="Pan J."/>
            <person name="Luo Z.H."/>
            <person name="Li M."/>
        </authorList>
    </citation>
    <scope>NUCLEOTIDE SEQUENCE [LARGE SCALE GENOMIC DNA]</scope>
    <source>
        <strain evidence="2">SpSt-637</strain>
        <strain evidence="1">SpSt-667</strain>
    </source>
</reference>
<organism evidence="2">
    <name type="scientific">Ignisphaera aggregans</name>
    <dbReference type="NCBI Taxonomy" id="334771"/>
    <lineage>
        <taxon>Archaea</taxon>
        <taxon>Thermoproteota</taxon>
        <taxon>Thermoprotei</taxon>
        <taxon>Desulfurococcales</taxon>
        <taxon>Desulfurococcaceae</taxon>
        <taxon>Ignisphaera</taxon>
    </lineage>
</organism>
<sequence>MSSINMFLKRLEESLNKDETLRRRLKPITTFSGGPTPYPGPGPYPPPNLAMDPTGWSRARGYPTSKLLNRDIVELEIHNYFVFTVHVNEDKTFTVEPRRAINPCLKVSMPFDVFKDMALGKERVIYALADKRNEVHYDPTVALSDWITIFGVIGKIQELAESDPEVWDLLEKL</sequence>
<evidence type="ECO:0000313" key="1">
    <source>
        <dbReference type="EMBL" id="HGQ36795.1"/>
    </source>
</evidence>
<dbReference type="AlphaFoldDB" id="A0A7C4NJR5"/>
<name>A0A7C4NJR5_9CREN</name>
<comment type="caution">
    <text evidence="2">The sequence shown here is derived from an EMBL/GenBank/DDBJ whole genome shotgun (WGS) entry which is preliminary data.</text>
</comment>
<dbReference type="EMBL" id="DTBD01000035">
    <property type="protein sequence ID" value="HGQ64463.1"/>
    <property type="molecule type" value="Genomic_DNA"/>
</dbReference>
<evidence type="ECO:0000313" key="2">
    <source>
        <dbReference type="EMBL" id="HGQ64463.1"/>
    </source>
</evidence>